<evidence type="ECO:0000256" key="1">
    <source>
        <dbReference type="SAM" id="Phobius"/>
    </source>
</evidence>
<dbReference type="STRING" id="79929.MTBMA_c10350"/>
<protein>
    <recommendedName>
        <fullName evidence="4">Transcription regulator TrmB C-terminal domain-containing protein</fullName>
    </recommendedName>
</protein>
<keyword evidence="1" id="KW-0812">Transmembrane</keyword>
<dbReference type="HOGENOM" id="CLU_092683_0_0_2"/>
<dbReference type="RefSeq" id="WP_013295852.1">
    <property type="nucleotide sequence ID" value="NC_014408.1"/>
</dbReference>
<reference evidence="2 3" key="2">
    <citation type="journal article" date="2010" name="J. Bacteriol.">
        <title>Complete genome sequence of Methanothermobacter marburgensis, a methanoarchaeon model organism.</title>
        <authorList>
            <person name="Liesegang H."/>
            <person name="Kaster A.K."/>
            <person name="Wiezer A."/>
            <person name="Goenrich M."/>
            <person name="Wollherr A."/>
            <person name="Seedorf H."/>
            <person name="Gottschalk G."/>
            <person name="Thauer R.K."/>
        </authorList>
    </citation>
    <scope>NUCLEOTIDE SEQUENCE [LARGE SCALE GENOMIC DNA]</scope>
    <source>
        <strain evidence="3">ATCC BAA-927 / DSM 2133 / JCM 14651 / NBRC 100331 / OCM 82 / Marburg</strain>
    </source>
</reference>
<evidence type="ECO:0008006" key="4">
    <source>
        <dbReference type="Google" id="ProtNLM"/>
    </source>
</evidence>
<gene>
    <name evidence="2" type="ordered locus">MTBMA_c10350</name>
</gene>
<dbReference type="PaxDb" id="79929-MTBMA_c10350"/>
<dbReference type="EMBL" id="CP001710">
    <property type="protein sequence ID" value="ADL58629.1"/>
    <property type="molecule type" value="Genomic_DNA"/>
</dbReference>
<keyword evidence="1" id="KW-1133">Transmembrane helix</keyword>
<dbReference type="GeneID" id="9704743"/>
<reference key="1">
    <citation type="submission" date="2009-08" db="EMBL/GenBank/DDBJ databases">
        <title>The genome sequence of Methanothermobacter marburgensis.</title>
        <authorList>
            <person name="Kaster A."/>
            <person name="Seedorf H."/>
            <person name="Goenrich M."/>
            <person name="Wiezer A."/>
            <person name="Liesegang H."/>
            <person name="Thauer R."/>
            <person name="Gottschalk G."/>
        </authorList>
    </citation>
    <scope>NUCLEOTIDE SEQUENCE</scope>
    <source>
        <strain>Marburg</strain>
    </source>
</reference>
<dbReference type="PATRIC" id="fig|79929.8.peg.1016"/>
<sequence>MKIGKLTVIDVAIILFLASLVLYGFLKTSDIDSNIQTFTFDSSEMTKVQIKYNDLYSKGKIINSKINGYNSLTQKRGVIYGEVLWVGTINGRVEVLMNVSGKKILAGEYQDKFADYYIDSITLEATGTQNATDIIIEPIKIQRMSDLLLDIPSRYEMTTNIPISNVDVSRFQELSRELYSREKHVSITLDIQNGRIEILQATPEAIKISDEVLGDLDGQTDFITIRVYNADSNVLEKIKSRYKVIKVINLSTL</sequence>
<organism evidence="2 3">
    <name type="scientific">Methanothermobacter marburgensis (strain ATCC BAA-927 / DSM 2133 / JCM 14651 / NBRC 100331 / OCM 82 / Marburg)</name>
    <name type="common">Methanobacterium thermoautotrophicum</name>
    <dbReference type="NCBI Taxonomy" id="79929"/>
    <lineage>
        <taxon>Archaea</taxon>
        <taxon>Methanobacteriati</taxon>
        <taxon>Methanobacteriota</taxon>
        <taxon>Methanomada group</taxon>
        <taxon>Methanobacteria</taxon>
        <taxon>Methanobacteriales</taxon>
        <taxon>Methanobacteriaceae</taxon>
        <taxon>Methanothermobacter</taxon>
    </lineage>
</organism>
<accession>D9PWN1</accession>
<evidence type="ECO:0000313" key="2">
    <source>
        <dbReference type="EMBL" id="ADL58629.1"/>
    </source>
</evidence>
<proteinExistence type="predicted"/>
<name>D9PWN1_METTM</name>
<dbReference type="OrthoDB" id="75117at2157"/>
<dbReference type="GeneID" id="77399813"/>
<keyword evidence="3" id="KW-1185">Reference proteome</keyword>
<dbReference type="AlphaFoldDB" id="D9PWN1"/>
<dbReference type="Proteomes" id="UP000000345">
    <property type="component" value="Chromosome"/>
</dbReference>
<feature type="transmembrane region" description="Helical" evidence="1">
    <location>
        <begin position="7"/>
        <end position="26"/>
    </location>
</feature>
<keyword evidence="1" id="KW-0472">Membrane</keyword>
<evidence type="ECO:0000313" key="3">
    <source>
        <dbReference type="Proteomes" id="UP000000345"/>
    </source>
</evidence>
<dbReference type="KEGG" id="mmg:MTBMA_c10350"/>